<proteinExistence type="predicted"/>
<protein>
    <submittedName>
        <fullName evidence="2">Uncharacterized protein</fullName>
    </submittedName>
</protein>
<sequence>MALETLGFLDRVLGYGALDEISRDYFYAVLDYYCNPDHPLLSPTLSQPIIGLGSGDGKGIDKMAITHQPLFRHGNHGQKTRMAASQVEGDQSARRERFATAASQKEARNVVTEALVDKL</sequence>
<evidence type="ECO:0000313" key="2">
    <source>
        <dbReference type="EMBL" id="KAF1948288.1"/>
    </source>
</evidence>
<keyword evidence="3" id="KW-1185">Reference proteome</keyword>
<reference evidence="2" key="1">
    <citation type="journal article" date="2020" name="Stud. Mycol.">
        <title>101 Dothideomycetes genomes: a test case for predicting lifestyles and emergence of pathogens.</title>
        <authorList>
            <person name="Haridas S."/>
            <person name="Albert R."/>
            <person name="Binder M."/>
            <person name="Bloem J."/>
            <person name="Labutti K."/>
            <person name="Salamov A."/>
            <person name="Andreopoulos B."/>
            <person name="Baker S."/>
            <person name="Barry K."/>
            <person name="Bills G."/>
            <person name="Bluhm B."/>
            <person name="Cannon C."/>
            <person name="Castanera R."/>
            <person name="Culley D."/>
            <person name="Daum C."/>
            <person name="Ezra D."/>
            <person name="Gonzalez J."/>
            <person name="Henrissat B."/>
            <person name="Kuo A."/>
            <person name="Liang C."/>
            <person name="Lipzen A."/>
            <person name="Lutzoni F."/>
            <person name="Magnuson J."/>
            <person name="Mondo S."/>
            <person name="Nolan M."/>
            <person name="Ohm R."/>
            <person name="Pangilinan J."/>
            <person name="Park H.-J."/>
            <person name="Ramirez L."/>
            <person name="Alfaro M."/>
            <person name="Sun H."/>
            <person name="Tritt A."/>
            <person name="Yoshinaga Y."/>
            <person name="Zwiers L.-H."/>
            <person name="Turgeon B."/>
            <person name="Goodwin S."/>
            <person name="Spatafora J."/>
            <person name="Crous P."/>
            <person name="Grigoriev I."/>
        </authorList>
    </citation>
    <scope>NUCLEOTIDE SEQUENCE</scope>
    <source>
        <strain evidence="2">CBS 675.92</strain>
    </source>
</reference>
<dbReference type="AlphaFoldDB" id="A0A6A5T7W9"/>
<dbReference type="Proteomes" id="UP000800035">
    <property type="component" value="Unassembled WGS sequence"/>
</dbReference>
<accession>A0A6A5T7W9</accession>
<evidence type="ECO:0000313" key="1">
    <source>
        <dbReference type="EMBL" id="KAF1948195.1"/>
    </source>
</evidence>
<evidence type="ECO:0000313" key="3">
    <source>
        <dbReference type="Proteomes" id="UP000800035"/>
    </source>
</evidence>
<name>A0A6A5T7W9_9PLEO</name>
<organism evidence="2 3">
    <name type="scientific">Byssothecium circinans</name>
    <dbReference type="NCBI Taxonomy" id="147558"/>
    <lineage>
        <taxon>Eukaryota</taxon>
        <taxon>Fungi</taxon>
        <taxon>Dikarya</taxon>
        <taxon>Ascomycota</taxon>
        <taxon>Pezizomycotina</taxon>
        <taxon>Dothideomycetes</taxon>
        <taxon>Pleosporomycetidae</taxon>
        <taxon>Pleosporales</taxon>
        <taxon>Massarineae</taxon>
        <taxon>Massarinaceae</taxon>
        <taxon>Byssothecium</taxon>
    </lineage>
</organism>
<dbReference type="EMBL" id="ML977065">
    <property type="protein sequence ID" value="KAF1948288.1"/>
    <property type="molecule type" value="Genomic_DNA"/>
</dbReference>
<dbReference type="EMBL" id="ML977070">
    <property type="protein sequence ID" value="KAF1948195.1"/>
    <property type="molecule type" value="Genomic_DNA"/>
</dbReference>
<gene>
    <name evidence="2" type="ORF">CC80DRAFT_556474</name>
    <name evidence="1" type="ORF">CC80DRAFT_556575</name>
</gene>